<dbReference type="PANTHER" id="PTHR23253">
    <property type="entry name" value="EUKARYOTIC TRANSLATION INITIATION FACTOR 4 GAMMA"/>
    <property type="match status" value="1"/>
</dbReference>
<feature type="compositionally biased region" description="Polar residues" evidence="4">
    <location>
        <begin position="29"/>
        <end position="38"/>
    </location>
</feature>
<dbReference type="SMART" id="SM00543">
    <property type="entry name" value="MIF4G"/>
    <property type="match status" value="1"/>
</dbReference>
<dbReference type="RefSeq" id="XP_001609867.1">
    <property type="nucleotide sequence ID" value="XM_001609817.1"/>
</dbReference>
<feature type="region of interest" description="Disordered" evidence="4">
    <location>
        <begin position="126"/>
        <end position="250"/>
    </location>
</feature>
<evidence type="ECO:0000256" key="4">
    <source>
        <dbReference type="SAM" id="MobiDB-lite"/>
    </source>
</evidence>
<feature type="domain" description="MIF4G" evidence="5">
    <location>
        <begin position="579"/>
        <end position="825"/>
    </location>
</feature>
<reference evidence="7" key="2">
    <citation type="journal article" date="2020" name="Data Brief">
        <title>Transcriptome dataset of Babesia bovis life stages within vertebrate and invertebrate hosts.</title>
        <authorList>
            <person name="Ueti M.W."/>
            <person name="Johnson W.C."/>
            <person name="Kappmeyer L.S."/>
            <person name="Herndon D.R."/>
            <person name="Mousel M.R."/>
            <person name="Reif K.E."/>
            <person name="Taus N.S."/>
            <person name="Ifeonu O.O."/>
            <person name="Silva J.C."/>
            <person name="Suarez C.E."/>
            <person name="Brayton K.A."/>
        </authorList>
    </citation>
    <scope>NUCLEOTIDE SEQUENCE [LARGE SCALE GENOMIC DNA]</scope>
</reference>
<keyword evidence="2" id="KW-0396">Initiation factor</keyword>
<dbReference type="GO" id="GO:0003743">
    <property type="term" value="F:translation initiation factor activity"/>
    <property type="evidence" value="ECO:0007669"/>
    <property type="project" value="UniProtKB-KW"/>
</dbReference>
<feature type="compositionally biased region" description="Polar residues" evidence="4">
    <location>
        <begin position="198"/>
        <end position="227"/>
    </location>
</feature>
<feature type="compositionally biased region" description="Basic and acidic residues" evidence="4">
    <location>
        <begin position="495"/>
        <end position="519"/>
    </location>
</feature>
<comment type="similarity">
    <text evidence="1">Belongs to the eukaryotic initiation factor 4G family.</text>
</comment>
<evidence type="ECO:0000259" key="5">
    <source>
        <dbReference type="SMART" id="SM00543"/>
    </source>
</evidence>
<name>A7ATN8_BABBO</name>
<dbReference type="OMA" id="ICFRIRC"/>
<accession>A7ATN8</accession>
<dbReference type="STRING" id="5865.A7ATN8"/>
<dbReference type="Proteomes" id="UP000002173">
    <property type="component" value="Unassembled WGS sequence"/>
</dbReference>
<feature type="compositionally biased region" description="Polar residues" evidence="4">
    <location>
        <begin position="165"/>
        <end position="177"/>
    </location>
</feature>
<dbReference type="SUPFAM" id="SSF48371">
    <property type="entry name" value="ARM repeat"/>
    <property type="match status" value="1"/>
</dbReference>
<dbReference type="GO" id="GO:0016281">
    <property type="term" value="C:eukaryotic translation initiation factor 4F complex"/>
    <property type="evidence" value="ECO:0007669"/>
    <property type="project" value="TreeGrafter"/>
</dbReference>
<gene>
    <name evidence="6" type="ORF">BBOV_II003440</name>
</gene>
<evidence type="ECO:0000256" key="3">
    <source>
        <dbReference type="ARBA" id="ARBA00022917"/>
    </source>
</evidence>
<evidence type="ECO:0000256" key="2">
    <source>
        <dbReference type="ARBA" id="ARBA00022540"/>
    </source>
</evidence>
<protein>
    <submittedName>
        <fullName evidence="6">MIF4G domain containing protein</fullName>
    </submittedName>
</protein>
<dbReference type="AlphaFoldDB" id="A7ATN8"/>
<dbReference type="Gene3D" id="1.25.40.180">
    <property type="match status" value="2"/>
</dbReference>
<sequence>MATEQGDNPDENAPKSTTTFNVDAPEFNPNPTRSSGTLNADAPEFIPGKLGTYDGGLGYVSVSDMKHGKRYNRGAYQRPSQMHQAGMQYHPRWSPQYVPMWVPYSVEMDRSGAVYDYSPYHYGQRRGYDGHPRHNRFSKHPSADGELPKREPRTPHGMSVHANAGTYSKYSDSQGVETTHVDSVSVGPSTEDGPVKDATSTPKKMTLQNSKDNQSTWADKFRQTNAEQGEPDVVKTEEPTQPAPSWNGRPTFAEMMKKAVGRDRKLQETPPELPVQPVVDNAEPVNERLEEVTPTDTCVAKDNKSPVNVPPQVVDVSVENKTVTEEASEPVQDPISETAEVSMLAMDLDKCHINQEPPVEDYTTTPKHKEAETTDVETETFQNQEPIVKPEDDGELENREIPIQETKVEPNAEAVLEDETEYQEVEEPSEVVDKDSCLISATDDSVDDDVAETNEGTKMIYDGQYTVDKLLACGFELKKHYMEEKLRWGFMGPGRESKGSDHRRGVTYDDRTNNSRYKGENWPTQRRSARYDVKSFGSSNKGVEFSRDQLEAVSIPRASESSWIIKQAKLKMDKEQQLIRKLMGLLNRLTVEKFDTIYKQVLSSGVETYNQAFVLVKIIFEKAITQHHFIPMYVELCAKLSYDLNNFTDNEDASVAQGDSSTTGKSDQKATRRSDFMKILLNCCQDSFENNLKPMECPPDLEGDDKFEFELKYKHRMRGNMIFVGELFKQKLLAAKLLITCLSEVFAKRNECIAATGRIETGDNHLEGMCTLLQTVGKCFDTDKWKYSGEFEKYIQMLTDLGRNPNICFRIRCLIQNVLDSRHGNWTTSTPYKPEGPCRLQELRTKVMEQEKQQDENAWRLKKRGKNLEIKTPSSKPSPAPNVLANPIVIEPLSSEEIKRRTRGIVKELVMSHDAAEASLCISELNLAQGQDVELFCHIFNAALESCAKITAENERHIVAKWMVDLAIGRLSQESLVKWMKGFVTDETPEHGYSMMIEDYPVVPLMLKELLVCMKERYSNVSGFDEVSKIIENDIYPNAAMIN</sequence>
<dbReference type="KEGG" id="bbo:BBOV_II003440"/>
<evidence type="ECO:0000313" key="7">
    <source>
        <dbReference type="Proteomes" id="UP000002173"/>
    </source>
</evidence>
<dbReference type="GO" id="GO:0003729">
    <property type="term" value="F:mRNA binding"/>
    <property type="evidence" value="ECO:0007669"/>
    <property type="project" value="TreeGrafter"/>
</dbReference>
<reference evidence="7" key="3">
    <citation type="journal article" date="2021" name="Int. J. Parasitol.">
        <title>Comparative analysis of gene expression between Babesia bovis blood stages and kinetes allowed by improved genome annotation.</title>
        <authorList>
            <person name="Ueti M.W."/>
            <person name="Johnson W.C."/>
            <person name="Kappmeyer L.S."/>
            <person name="Herndon D.R."/>
            <person name="Mousel M.R."/>
            <person name="Reif K.E."/>
            <person name="Taus N.S."/>
            <person name="Ifeonu O.O."/>
            <person name="Silva J.C."/>
            <person name="Suarez C.E."/>
            <person name="Brayton K.A."/>
        </authorList>
    </citation>
    <scope>NUCLEOTIDE SEQUENCE [LARGE SCALE GENOMIC DNA]</scope>
</reference>
<dbReference type="EMBL" id="AAXT01000003">
    <property type="protein sequence ID" value="EDO06299.1"/>
    <property type="molecule type" value="Genomic_DNA"/>
</dbReference>
<dbReference type="GeneID" id="5478096"/>
<dbReference type="InterPro" id="IPR003890">
    <property type="entry name" value="MIF4G-like_typ-3"/>
</dbReference>
<proteinExistence type="inferred from homology"/>
<comment type="caution">
    <text evidence="6">The sequence shown here is derived from an EMBL/GenBank/DDBJ whole genome shotgun (WGS) entry which is preliminary data.</text>
</comment>
<dbReference type="Pfam" id="PF02854">
    <property type="entry name" value="MIF4G"/>
    <property type="match status" value="1"/>
</dbReference>
<dbReference type="InterPro" id="IPR016024">
    <property type="entry name" value="ARM-type_fold"/>
</dbReference>
<dbReference type="PANTHER" id="PTHR23253:SF9">
    <property type="entry name" value="EUKARYOTIC TRANSLATION INITIATION FACTOR 4 GAMMA 2"/>
    <property type="match status" value="1"/>
</dbReference>
<reference evidence="6 7" key="1">
    <citation type="journal article" date="2007" name="PLoS Pathog.">
        <title>Genome sequence of Babesia bovis and comparative analysis of apicomplexan hemoprotozoa.</title>
        <authorList>
            <person name="Brayton K.A."/>
            <person name="Lau A.O.T."/>
            <person name="Herndon D.R."/>
            <person name="Hannick L."/>
            <person name="Kappmeyer L.S."/>
            <person name="Berens S.J."/>
            <person name="Bidwell S.L."/>
            <person name="Brown W.C."/>
            <person name="Crabtree J."/>
            <person name="Fadrosh D."/>
            <person name="Feldblum T."/>
            <person name="Forberger H.A."/>
            <person name="Haas B.J."/>
            <person name="Howell J.M."/>
            <person name="Khouri H."/>
            <person name="Koo H."/>
            <person name="Mann D.J."/>
            <person name="Norimine J."/>
            <person name="Paulsen I.T."/>
            <person name="Radune D."/>
            <person name="Ren Q."/>
            <person name="Smith R.K. Jr."/>
            <person name="Suarez C.E."/>
            <person name="White O."/>
            <person name="Wortman J.R."/>
            <person name="Knowles D.P. Jr."/>
            <person name="McElwain T.F."/>
            <person name="Nene V.M."/>
        </authorList>
    </citation>
    <scope>NUCLEOTIDE SEQUENCE [LARGE SCALE GENOMIC DNA]</scope>
    <source>
        <strain evidence="6">T2Bo</strain>
    </source>
</reference>
<organism evidence="6 7">
    <name type="scientific">Babesia bovis</name>
    <dbReference type="NCBI Taxonomy" id="5865"/>
    <lineage>
        <taxon>Eukaryota</taxon>
        <taxon>Sar</taxon>
        <taxon>Alveolata</taxon>
        <taxon>Apicomplexa</taxon>
        <taxon>Aconoidasida</taxon>
        <taxon>Piroplasmida</taxon>
        <taxon>Babesiidae</taxon>
        <taxon>Babesia</taxon>
    </lineage>
</organism>
<keyword evidence="3" id="KW-0648">Protein biosynthesis</keyword>
<feature type="compositionally biased region" description="Basic and acidic residues" evidence="4">
    <location>
        <begin position="141"/>
        <end position="154"/>
    </location>
</feature>
<keyword evidence="7" id="KW-1185">Reference proteome</keyword>
<feature type="region of interest" description="Disordered" evidence="4">
    <location>
        <begin position="495"/>
        <end position="524"/>
    </location>
</feature>
<feature type="region of interest" description="Disordered" evidence="4">
    <location>
        <begin position="1"/>
        <end position="42"/>
    </location>
</feature>
<dbReference type="InParanoid" id="A7ATN8"/>
<evidence type="ECO:0000256" key="1">
    <source>
        <dbReference type="ARBA" id="ARBA00005775"/>
    </source>
</evidence>
<dbReference type="VEuPathDB" id="PiroplasmaDB:BBOV_II003440"/>
<dbReference type="eggNOG" id="KOG0401">
    <property type="taxonomic scope" value="Eukaryota"/>
</dbReference>
<evidence type="ECO:0000313" key="6">
    <source>
        <dbReference type="EMBL" id="EDO06299.1"/>
    </source>
</evidence>